<protein>
    <submittedName>
        <fullName evidence="1">Uncharacterized protein</fullName>
    </submittedName>
</protein>
<sequence>MNFLNKEIEFRVKRKNERSLVKKQVSCGILQDLQLMDLDHQKRQSPKN</sequence>
<organism evidence="1">
    <name type="scientific">Flagellimonas sp. MMG031</name>
    <dbReference type="NCBI Taxonomy" id="3158549"/>
    <lineage>
        <taxon>Bacteria</taxon>
        <taxon>Pseudomonadati</taxon>
        <taxon>Bacteroidota</taxon>
        <taxon>Flavobacteriia</taxon>
        <taxon>Flavobacteriales</taxon>
        <taxon>Flavobacteriaceae</taxon>
        <taxon>Flagellimonas</taxon>
    </lineage>
</organism>
<gene>
    <name evidence="1" type="ORF">ABNE31_11420</name>
</gene>
<reference evidence="1" key="1">
    <citation type="submission" date="2024-05" db="EMBL/GenBank/DDBJ databases">
        <title>Draft Genome Sequences of Flagellimonas sp. MMG031 and Marinobacter sp. MMG032 Isolated from the dinoflagellate Symbiodinium pilosum.</title>
        <authorList>
            <person name="Shikuma N.J."/>
            <person name="Farrell M.V."/>
        </authorList>
    </citation>
    <scope>NUCLEOTIDE SEQUENCE</scope>
    <source>
        <strain evidence="1">MMG031</strain>
    </source>
</reference>
<evidence type="ECO:0000313" key="1">
    <source>
        <dbReference type="EMBL" id="XBQ22208.1"/>
    </source>
</evidence>
<proteinExistence type="predicted"/>
<dbReference type="KEGG" id="fld:ABNE31_11420"/>
<dbReference type="EMBL" id="CP157804">
    <property type="protein sequence ID" value="XBQ22208.1"/>
    <property type="molecule type" value="Genomic_DNA"/>
</dbReference>
<accession>A0AAU7MUJ3</accession>
<name>A0AAU7MUJ3_9FLAO</name>
<dbReference type="RefSeq" id="WP_349351218.1">
    <property type="nucleotide sequence ID" value="NZ_CP157804.1"/>
</dbReference>
<dbReference type="AlphaFoldDB" id="A0AAU7MUJ3"/>